<keyword evidence="2" id="KW-1185">Reference proteome</keyword>
<accession>A0A448YX46</accession>
<reference evidence="1 2" key="1">
    <citation type="submission" date="2019-01" db="EMBL/GenBank/DDBJ databases">
        <authorList>
            <person name="Ferrante I. M."/>
        </authorList>
    </citation>
    <scope>NUCLEOTIDE SEQUENCE [LARGE SCALE GENOMIC DNA]</scope>
    <source>
        <strain evidence="1 2">B856</strain>
    </source>
</reference>
<dbReference type="Proteomes" id="UP000291116">
    <property type="component" value="Unassembled WGS sequence"/>
</dbReference>
<sequence>MCLGGTYLQPNEIRLIPKGTKISLEAPAGFDKPVTICAFVEANGPKRDGGWPAPLKDDGFKVSEPFDWASGNEKDNLARFYCKEFTVEEPEDELDRFELFAVGDGNKKPYGKLEATSPLTAKVFFEAHPQQFIKKNSVVDVALYAKVPKGKSCDKGTLLSSADGYDVEVGELFEYPEYNKLYGGKGPKFPSTSNGLIGAAEFIISDFTAPSGDSQIYFPGVGDGDGEINLCVQVSTQIDYRGNGKKDIVSRIDTHYAVSVDLTGDFEKFEQTVKIQSTDASDLKDQIQSAVDVTAFLCKKGNKPIEEITFREGEDFRICVQPVVEKDTRLDYSVVKFDEVVCSNKAEIRDVITKKGPDALTLVDKAPDKKGTLGFASVVTNGYLSKNEDSFLCAGKVTLRSKQKPQILPGRALRSEETVAEFLIQRRAEEEAADDENSEGGVFGLGIKIAPPTDEDAAYSAPASVASPVSMFALAVASMAMTLWF</sequence>
<dbReference type="OrthoDB" id="54872at2759"/>
<evidence type="ECO:0000313" key="1">
    <source>
        <dbReference type="EMBL" id="VEU34299.1"/>
    </source>
</evidence>
<proteinExistence type="predicted"/>
<organism evidence="1 2">
    <name type="scientific">Pseudo-nitzschia multistriata</name>
    <dbReference type="NCBI Taxonomy" id="183589"/>
    <lineage>
        <taxon>Eukaryota</taxon>
        <taxon>Sar</taxon>
        <taxon>Stramenopiles</taxon>
        <taxon>Ochrophyta</taxon>
        <taxon>Bacillariophyta</taxon>
        <taxon>Bacillariophyceae</taxon>
        <taxon>Bacillariophycidae</taxon>
        <taxon>Bacillariales</taxon>
        <taxon>Bacillariaceae</taxon>
        <taxon>Pseudo-nitzschia</taxon>
    </lineage>
</organism>
<name>A0A448YX46_9STRA</name>
<dbReference type="AlphaFoldDB" id="A0A448YX46"/>
<evidence type="ECO:0000313" key="2">
    <source>
        <dbReference type="Proteomes" id="UP000291116"/>
    </source>
</evidence>
<protein>
    <submittedName>
        <fullName evidence="1">Uncharacterized protein</fullName>
    </submittedName>
</protein>
<gene>
    <name evidence="1" type="ORF">PSNMU_V1.4_AUG-EV-PASAV3_0010010</name>
</gene>
<dbReference type="EMBL" id="CAACVS010000025">
    <property type="protein sequence ID" value="VEU34299.1"/>
    <property type="molecule type" value="Genomic_DNA"/>
</dbReference>